<dbReference type="AlphaFoldDB" id="A0AAP0BBG2"/>
<evidence type="ECO:0000256" key="1">
    <source>
        <dbReference type="SAM" id="MobiDB-lite"/>
    </source>
</evidence>
<gene>
    <name evidence="2" type="ORF">KSP39_PZI014746</name>
</gene>
<reference evidence="2 3" key="1">
    <citation type="journal article" date="2022" name="Nat. Plants">
        <title>Genomes of leafy and leafless Platanthera orchids illuminate the evolution of mycoheterotrophy.</title>
        <authorList>
            <person name="Li M.H."/>
            <person name="Liu K.W."/>
            <person name="Li Z."/>
            <person name="Lu H.C."/>
            <person name="Ye Q.L."/>
            <person name="Zhang D."/>
            <person name="Wang J.Y."/>
            <person name="Li Y.F."/>
            <person name="Zhong Z.M."/>
            <person name="Liu X."/>
            <person name="Yu X."/>
            <person name="Liu D.K."/>
            <person name="Tu X.D."/>
            <person name="Liu B."/>
            <person name="Hao Y."/>
            <person name="Liao X.Y."/>
            <person name="Jiang Y.T."/>
            <person name="Sun W.H."/>
            <person name="Chen J."/>
            <person name="Chen Y.Q."/>
            <person name="Ai Y."/>
            <person name="Zhai J.W."/>
            <person name="Wu S.S."/>
            <person name="Zhou Z."/>
            <person name="Hsiao Y.Y."/>
            <person name="Wu W.L."/>
            <person name="Chen Y.Y."/>
            <person name="Lin Y.F."/>
            <person name="Hsu J.L."/>
            <person name="Li C.Y."/>
            <person name="Wang Z.W."/>
            <person name="Zhao X."/>
            <person name="Zhong W.Y."/>
            <person name="Ma X.K."/>
            <person name="Ma L."/>
            <person name="Huang J."/>
            <person name="Chen G.Z."/>
            <person name="Huang M.Z."/>
            <person name="Huang L."/>
            <person name="Peng D.H."/>
            <person name="Luo Y.B."/>
            <person name="Zou S.Q."/>
            <person name="Chen S.P."/>
            <person name="Lan S."/>
            <person name="Tsai W.C."/>
            <person name="Van de Peer Y."/>
            <person name="Liu Z.J."/>
        </authorList>
    </citation>
    <scope>NUCLEOTIDE SEQUENCE [LARGE SCALE GENOMIC DNA]</scope>
    <source>
        <strain evidence="2">Lor287</strain>
    </source>
</reference>
<proteinExistence type="predicted"/>
<evidence type="ECO:0000313" key="3">
    <source>
        <dbReference type="Proteomes" id="UP001418222"/>
    </source>
</evidence>
<accession>A0AAP0BBG2</accession>
<feature type="region of interest" description="Disordered" evidence="1">
    <location>
        <begin position="259"/>
        <end position="279"/>
    </location>
</feature>
<organism evidence="2 3">
    <name type="scientific">Platanthera zijinensis</name>
    <dbReference type="NCBI Taxonomy" id="2320716"/>
    <lineage>
        <taxon>Eukaryota</taxon>
        <taxon>Viridiplantae</taxon>
        <taxon>Streptophyta</taxon>
        <taxon>Embryophyta</taxon>
        <taxon>Tracheophyta</taxon>
        <taxon>Spermatophyta</taxon>
        <taxon>Magnoliopsida</taxon>
        <taxon>Liliopsida</taxon>
        <taxon>Asparagales</taxon>
        <taxon>Orchidaceae</taxon>
        <taxon>Orchidoideae</taxon>
        <taxon>Orchideae</taxon>
        <taxon>Orchidinae</taxon>
        <taxon>Platanthera</taxon>
    </lineage>
</organism>
<evidence type="ECO:0000313" key="2">
    <source>
        <dbReference type="EMBL" id="KAK8935024.1"/>
    </source>
</evidence>
<dbReference type="Proteomes" id="UP001418222">
    <property type="component" value="Unassembled WGS sequence"/>
</dbReference>
<comment type="caution">
    <text evidence="2">The sequence shown here is derived from an EMBL/GenBank/DDBJ whole genome shotgun (WGS) entry which is preliminary data.</text>
</comment>
<sequence>MPISEEMRARLEAAREGTQSQVADVAPWLARRSPDSSFRPKKAKMIKRPSQGDAPLPVRWLVLRPFPRCAGRSLLSHVVLVLTRFLFRRRRLARIEVGARAQDIFPRSCLSESSAPRSRDLPFSRSRAFLPSGLPPPSGASNRTLHSPACPGLGKTFAALGGEPFQGQPSTPRLHFDARDVSTHGFQEFSSSDMDLSEEYSPPPSPDKIADYLGDPRDAEGMKTRVAKLFRKHSLMLREIFGRVDEDKAENGGALWCLGQQAPRRGRQDDLTRSAPRAG</sequence>
<feature type="region of interest" description="Disordered" evidence="1">
    <location>
        <begin position="188"/>
        <end position="207"/>
    </location>
</feature>
<keyword evidence="3" id="KW-1185">Reference proteome</keyword>
<protein>
    <submittedName>
        <fullName evidence="2">Uncharacterized protein</fullName>
    </submittedName>
</protein>
<name>A0AAP0BBG2_9ASPA</name>
<dbReference type="EMBL" id="JBBWWQ010000012">
    <property type="protein sequence ID" value="KAK8935024.1"/>
    <property type="molecule type" value="Genomic_DNA"/>
</dbReference>
<feature type="region of interest" description="Disordered" evidence="1">
    <location>
        <begin position="109"/>
        <end position="147"/>
    </location>
</feature>